<dbReference type="Proteomes" id="UP000439123">
    <property type="component" value="Unassembled WGS sequence"/>
</dbReference>
<evidence type="ECO:0000313" key="2">
    <source>
        <dbReference type="Proteomes" id="UP000439123"/>
    </source>
</evidence>
<reference evidence="1 2" key="1">
    <citation type="submission" date="2019-10" db="EMBL/GenBank/DDBJ databases">
        <authorList>
            <person name="Karimi E."/>
        </authorList>
    </citation>
    <scope>NUCLEOTIDE SEQUENCE [LARGE SCALE GENOMIC DNA]</scope>
    <source>
        <strain evidence="1">Aeromonas sp. 8C</strain>
    </source>
</reference>
<name>A0A653KXR8_AERVE</name>
<dbReference type="AlphaFoldDB" id="A0A653KXR8"/>
<dbReference type="EMBL" id="CABWLC010000008">
    <property type="protein sequence ID" value="VXA84129.1"/>
    <property type="molecule type" value="Genomic_DNA"/>
</dbReference>
<gene>
    <name evidence="1" type="ORF">AERO8C_160282</name>
</gene>
<sequence length="217" mass="23114">MQIGHQRIQLGLALDGFASTLNIGVGIGHTEVIAEQRQFFAGHLASQHIGIKPGVGGHVGFRYHIARVDQVNLVPLVGVAATDTGQIRTCTLGAPQEGVLPDALTCDRVVTVTLGFGTERTDHLAVAVGAAFANEDVAPFHLQSGVGLEALHRLGGLLLEEQRSDFNQPSQTDGEDDADHQHGNAFFKYFVTVIVAHGLTSSIMLAGRQVPENLWAQ</sequence>
<proteinExistence type="predicted"/>
<organism evidence="1 2">
    <name type="scientific">Aeromonas veronii</name>
    <dbReference type="NCBI Taxonomy" id="654"/>
    <lineage>
        <taxon>Bacteria</taxon>
        <taxon>Pseudomonadati</taxon>
        <taxon>Pseudomonadota</taxon>
        <taxon>Gammaproteobacteria</taxon>
        <taxon>Aeromonadales</taxon>
        <taxon>Aeromonadaceae</taxon>
        <taxon>Aeromonas</taxon>
    </lineage>
</organism>
<evidence type="ECO:0000313" key="1">
    <source>
        <dbReference type="EMBL" id="VXA84129.1"/>
    </source>
</evidence>
<accession>A0A653KXR8</accession>
<protein>
    <submittedName>
        <fullName evidence="1">Uncharacterized protein</fullName>
    </submittedName>
</protein>